<protein>
    <submittedName>
        <fullName evidence="1">Uncharacterized protein</fullName>
    </submittedName>
</protein>
<keyword evidence="2" id="KW-1185">Reference proteome</keyword>
<dbReference type="Proteomes" id="UP000002508">
    <property type="component" value="Chromosome"/>
</dbReference>
<dbReference type="KEGG" id="cag:Cagg_3697"/>
<dbReference type="AlphaFoldDB" id="B8GAF8"/>
<proteinExistence type="predicted"/>
<reference evidence="1" key="1">
    <citation type="submission" date="2008-12" db="EMBL/GenBank/DDBJ databases">
        <title>Complete sequence of Chloroflexus aggregans DSM 9485.</title>
        <authorList>
            <consortium name="US DOE Joint Genome Institute"/>
            <person name="Lucas S."/>
            <person name="Copeland A."/>
            <person name="Lapidus A."/>
            <person name="Glavina del Rio T."/>
            <person name="Dalin E."/>
            <person name="Tice H."/>
            <person name="Pitluck S."/>
            <person name="Foster B."/>
            <person name="Larimer F."/>
            <person name="Land M."/>
            <person name="Hauser L."/>
            <person name="Kyrpides N."/>
            <person name="Mikhailova N."/>
            <person name="Bryant D."/>
            <person name="Richardson P."/>
        </authorList>
    </citation>
    <scope>NUCLEOTIDE SEQUENCE</scope>
    <source>
        <strain evidence="1">DSM 9485</strain>
    </source>
</reference>
<name>B8GAF8_CHLAD</name>
<evidence type="ECO:0000313" key="1">
    <source>
        <dbReference type="EMBL" id="ACL26533.1"/>
    </source>
</evidence>
<organism evidence="1 2">
    <name type="scientific">Chloroflexus aggregans (strain MD-66 / DSM 9485)</name>
    <dbReference type="NCBI Taxonomy" id="326427"/>
    <lineage>
        <taxon>Bacteria</taxon>
        <taxon>Bacillati</taxon>
        <taxon>Chloroflexota</taxon>
        <taxon>Chloroflexia</taxon>
        <taxon>Chloroflexales</taxon>
        <taxon>Chloroflexineae</taxon>
        <taxon>Chloroflexaceae</taxon>
        <taxon>Chloroflexus</taxon>
    </lineage>
</organism>
<dbReference type="HOGENOM" id="CLU_1183318_0_0_0"/>
<evidence type="ECO:0000313" key="2">
    <source>
        <dbReference type="Proteomes" id="UP000002508"/>
    </source>
</evidence>
<dbReference type="EMBL" id="CP001337">
    <property type="protein sequence ID" value="ACL26533.1"/>
    <property type="molecule type" value="Genomic_DNA"/>
</dbReference>
<gene>
    <name evidence="1" type="ordered locus">Cagg_3697</name>
</gene>
<accession>B8GAF8</accession>
<dbReference type="RefSeq" id="WP_015942378.1">
    <property type="nucleotide sequence ID" value="NC_011831.1"/>
</dbReference>
<sequence>MLHGDTIDFVGYSTVQPSICESGALRLLVSRYLNIGYTLTKGLPYPFDDPNNRLITGDEVDQAIRNACNFSHRRRTLHFWRAPFAFSVRLSQPLTGVIEWTLFVQSDTLLGLDNNLGEQNAAEFMNVVIVALETLPTYYGCLYTSQNPPSVEDVIRGVVSKVYPANYFGDSFLGLVEREKLSGMPAWLNETVGSGRLVVPSIKALYADDDLALQEANRYLFGRVEPSIADEQND</sequence>
<dbReference type="OrthoDB" id="149841at2"/>